<dbReference type="Proteomes" id="UP000242164">
    <property type="component" value="Unassembled WGS sequence"/>
</dbReference>
<dbReference type="AlphaFoldDB" id="A0AAX2CLM0"/>
<sequence length="36" mass="4284">MLIPYYELCSSFERVHANDEGIFIMRISDPLENHGW</sequence>
<comment type="caution">
    <text evidence="1">The sequence shown here is derived from an EMBL/GenBank/DDBJ whole genome shotgun (WGS) entry which is preliminary data.</text>
</comment>
<protein>
    <submittedName>
        <fullName evidence="1">Uncharacterized protein</fullName>
    </submittedName>
</protein>
<organism evidence="1 2">
    <name type="scientific">Bacillus cytotoxicus</name>
    <dbReference type="NCBI Taxonomy" id="580165"/>
    <lineage>
        <taxon>Bacteria</taxon>
        <taxon>Bacillati</taxon>
        <taxon>Bacillota</taxon>
        <taxon>Bacilli</taxon>
        <taxon>Bacillales</taxon>
        <taxon>Bacillaceae</taxon>
        <taxon>Bacillus</taxon>
        <taxon>Bacillus cereus group</taxon>
    </lineage>
</organism>
<dbReference type="EMBL" id="FMIK01000048">
    <property type="protein sequence ID" value="SCM02493.1"/>
    <property type="molecule type" value="Genomic_DNA"/>
</dbReference>
<proteinExistence type="predicted"/>
<evidence type="ECO:0000313" key="2">
    <source>
        <dbReference type="Proteomes" id="UP000242164"/>
    </source>
</evidence>
<evidence type="ECO:0000313" key="1">
    <source>
        <dbReference type="EMBL" id="SCM02493.1"/>
    </source>
</evidence>
<reference evidence="1 2" key="1">
    <citation type="submission" date="2016-08" db="EMBL/GenBank/DDBJ databases">
        <authorList>
            <person name="Loux V."/>
            <person name="Rue O."/>
        </authorList>
    </citation>
    <scope>NUCLEOTIDE SEQUENCE [LARGE SCALE GENOMIC DNA]</scope>
    <source>
        <strain evidence="1 2">AFSSA_08CEB44bac</strain>
    </source>
</reference>
<gene>
    <name evidence="1" type="ORF">BCB44BAC_03686</name>
</gene>
<name>A0AAX2CLM0_9BACI</name>
<accession>A0AAX2CLM0</accession>